<dbReference type="EMBL" id="KX171212">
    <property type="protein sequence ID" value="ANT44695.1"/>
    <property type="molecule type" value="Genomic_DNA"/>
</dbReference>
<gene>
    <name evidence="2" type="ORF">vB_SscM-1_032</name>
</gene>
<protein>
    <recommendedName>
        <fullName evidence="1">YopX protein domain-containing protein</fullName>
    </recommendedName>
</protein>
<dbReference type="Gene3D" id="2.30.30.290">
    <property type="entry name" value="YopX-like domains"/>
    <property type="match status" value="1"/>
</dbReference>
<evidence type="ECO:0000259" key="1">
    <source>
        <dbReference type="Pfam" id="PF09643"/>
    </source>
</evidence>
<dbReference type="Pfam" id="PF09643">
    <property type="entry name" value="YopX"/>
    <property type="match status" value="1"/>
</dbReference>
<organism evidence="2 3">
    <name type="scientific">Staphylococcus phage vB_SscM-1</name>
    <dbReference type="NCBI Taxonomy" id="1868844"/>
    <lineage>
        <taxon>Viruses</taxon>
        <taxon>Duplodnaviria</taxon>
        <taxon>Heunggongvirae</taxon>
        <taxon>Uroviricota</taxon>
        <taxon>Caudoviricetes</taxon>
        <taxon>Herelleviridae</taxon>
        <taxon>Twortvirinae</taxon>
        <taxon>Sciuriunavirus</taxon>
        <taxon>Sciuriunavirus SscM1</taxon>
    </lineage>
</organism>
<reference evidence="3" key="1">
    <citation type="submission" date="2016-04" db="EMBL/GenBank/DDBJ databases">
        <authorList>
            <person name="Gasior T."/>
        </authorList>
    </citation>
    <scope>NUCLEOTIDE SEQUENCE [LARGE SCALE GENOMIC DNA]</scope>
</reference>
<dbReference type="InterPro" id="IPR023385">
    <property type="entry name" value="YopX-like_C"/>
</dbReference>
<sequence>MKNYKAWDKVNKEIVDISFIDFKNKAIVSNYWRYGNSKLLSFEDVDFIECTNMRDRDGSLIYDGDILRFEDKLGTYYSYVYQEPSGEWKVDGLSLYDYSPILEKVGNKFENHNLLKESN</sequence>
<evidence type="ECO:0000313" key="2">
    <source>
        <dbReference type="EMBL" id="ANT44695.1"/>
    </source>
</evidence>
<feature type="domain" description="YopX protein" evidence="1">
    <location>
        <begin position="3"/>
        <end position="116"/>
    </location>
</feature>
<keyword evidence="3" id="KW-1185">Reference proteome</keyword>
<dbReference type="Proteomes" id="UP000224459">
    <property type="component" value="Segment"/>
</dbReference>
<proteinExistence type="predicted"/>
<name>A0A1X9I9C9_9CAUD</name>
<accession>A0A1X9I9C9</accession>
<dbReference type="SUPFAM" id="SSF159006">
    <property type="entry name" value="YopX-like"/>
    <property type="match status" value="1"/>
</dbReference>
<evidence type="ECO:0000313" key="3">
    <source>
        <dbReference type="Proteomes" id="UP000224459"/>
    </source>
</evidence>
<dbReference type="InterPro" id="IPR019096">
    <property type="entry name" value="YopX_protein"/>
</dbReference>